<dbReference type="GO" id="GO:0005765">
    <property type="term" value="C:lysosomal membrane"/>
    <property type="evidence" value="ECO:0007669"/>
    <property type="project" value="TreeGrafter"/>
</dbReference>
<evidence type="ECO:0000256" key="7">
    <source>
        <dbReference type="ARBA" id="ARBA00023065"/>
    </source>
</evidence>
<accession>A0A2G8LJ83</accession>
<dbReference type="GO" id="GO:0005524">
    <property type="term" value="F:ATP binding"/>
    <property type="evidence" value="ECO:0007669"/>
    <property type="project" value="UniProtKB-KW"/>
</dbReference>
<keyword evidence="6" id="KW-1278">Translocase</keyword>
<dbReference type="PANTHER" id="PTHR43607">
    <property type="entry name" value="V-TYPE PROTON ATPASE CATALYTIC SUBUNIT A"/>
    <property type="match status" value="1"/>
</dbReference>
<evidence type="ECO:0000256" key="4">
    <source>
        <dbReference type="ARBA" id="ARBA00022741"/>
    </source>
</evidence>
<evidence type="ECO:0000256" key="6">
    <source>
        <dbReference type="ARBA" id="ARBA00022967"/>
    </source>
</evidence>
<dbReference type="PANTHER" id="PTHR43607:SF1">
    <property type="entry name" value="H(+)-TRANSPORTING TWO-SECTOR ATPASE"/>
    <property type="match status" value="1"/>
</dbReference>
<dbReference type="GO" id="GO:0046961">
    <property type="term" value="F:proton-transporting ATPase activity, rotational mechanism"/>
    <property type="evidence" value="ECO:0007669"/>
    <property type="project" value="InterPro"/>
</dbReference>
<evidence type="ECO:0000256" key="1">
    <source>
        <dbReference type="ARBA" id="ARBA00008936"/>
    </source>
</evidence>
<dbReference type="InterPro" id="IPR024034">
    <property type="entry name" value="ATPase_F1/V1_b/a_C"/>
</dbReference>
<reference evidence="9 10" key="1">
    <citation type="journal article" date="2017" name="PLoS Biol.">
        <title>The sea cucumber genome provides insights into morphological evolution and visceral regeneration.</title>
        <authorList>
            <person name="Zhang X."/>
            <person name="Sun L."/>
            <person name="Yuan J."/>
            <person name="Sun Y."/>
            <person name="Gao Y."/>
            <person name="Zhang L."/>
            <person name="Li S."/>
            <person name="Dai H."/>
            <person name="Hamel J.F."/>
            <person name="Liu C."/>
            <person name="Yu Y."/>
            <person name="Liu S."/>
            <person name="Lin W."/>
            <person name="Guo K."/>
            <person name="Jin S."/>
            <person name="Xu P."/>
            <person name="Storey K.B."/>
            <person name="Huan P."/>
            <person name="Zhang T."/>
            <person name="Zhou Y."/>
            <person name="Zhang J."/>
            <person name="Lin C."/>
            <person name="Li X."/>
            <person name="Xing L."/>
            <person name="Huo D."/>
            <person name="Sun M."/>
            <person name="Wang L."/>
            <person name="Mercier A."/>
            <person name="Li F."/>
            <person name="Yang H."/>
            <person name="Xiang J."/>
        </authorList>
    </citation>
    <scope>NUCLEOTIDE SEQUENCE [LARGE SCALE GENOMIC DNA]</scope>
    <source>
        <strain evidence="9">Shaxun</strain>
        <tissue evidence="9">Muscle</tissue>
    </source>
</reference>
<protein>
    <recommendedName>
        <fullName evidence="2">H(+)-transporting two-sector ATPase</fullName>
        <ecNumber evidence="2">7.1.2.2</ecNumber>
    </recommendedName>
</protein>
<dbReference type="STRING" id="307972.A0A2G8LJ83"/>
<evidence type="ECO:0000259" key="8">
    <source>
        <dbReference type="Pfam" id="PF22919"/>
    </source>
</evidence>
<evidence type="ECO:0000313" key="10">
    <source>
        <dbReference type="Proteomes" id="UP000230750"/>
    </source>
</evidence>
<proteinExistence type="inferred from homology"/>
<organism evidence="9 10">
    <name type="scientific">Stichopus japonicus</name>
    <name type="common">Sea cucumber</name>
    <dbReference type="NCBI Taxonomy" id="307972"/>
    <lineage>
        <taxon>Eukaryota</taxon>
        <taxon>Metazoa</taxon>
        <taxon>Echinodermata</taxon>
        <taxon>Eleutherozoa</taxon>
        <taxon>Echinozoa</taxon>
        <taxon>Holothuroidea</taxon>
        <taxon>Aspidochirotacea</taxon>
        <taxon>Aspidochirotida</taxon>
        <taxon>Stichopodidae</taxon>
        <taxon>Apostichopus</taxon>
    </lineage>
</organism>
<evidence type="ECO:0000313" key="9">
    <source>
        <dbReference type="EMBL" id="PIK60323.1"/>
    </source>
</evidence>
<comment type="similarity">
    <text evidence="1">Belongs to the ATPase alpha/beta chains family.</text>
</comment>
<dbReference type="Proteomes" id="UP000230750">
    <property type="component" value="Unassembled WGS sequence"/>
</dbReference>
<dbReference type="FunFam" id="1.10.1140.10:FF:000002">
    <property type="entry name" value="V-type proton ATPase catalytic subunit A"/>
    <property type="match status" value="1"/>
</dbReference>
<feature type="domain" description="ATP synthase A/B type C-terminal" evidence="8">
    <location>
        <begin position="4"/>
        <end position="87"/>
    </location>
</feature>
<feature type="non-terminal residue" evidence="9">
    <location>
        <position position="113"/>
    </location>
</feature>
<evidence type="ECO:0000256" key="5">
    <source>
        <dbReference type="ARBA" id="ARBA00022840"/>
    </source>
</evidence>
<dbReference type="EC" id="7.1.2.2" evidence="2"/>
<keyword evidence="4" id="KW-0547">Nucleotide-binding</keyword>
<keyword evidence="5" id="KW-0067">ATP-binding</keyword>
<dbReference type="AlphaFoldDB" id="A0A2G8LJ83"/>
<dbReference type="GO" id="GO:0046034">
    <property type="term" value="P:ATP metabolic process"/>
    <property type="evidence" value="ECO:0007669"/>
    <property type="project" value="InterPro"/>
</dbReference>
<keyword evidence="10" id="KW-1185">Reference proteome</keyword>
<evidence type="ECO:0000256" key="3">
    <source>
        <dbReference type="ARBA" id="ARBA00022448"/>
    </source>
</evidence>
<comment type="caution">
    <text evidence="9">The sequence shown here is derived from an EMBL/GenBank/DDBJ whole genome shotgun (WGS) entry which is preliminary data.</text>
</comment>
<dbReference type="InterPro" id="IPR022878">
    <property type="entry name" value="V-ATPase_asu"/>
</dbReference>
<gene>
    <name evidence="9" type="ORF">BSL78_02754</name>
</gene>
<dbReference type="SUPFAM" id="SSF47917">
    <property type="entry name" value="C-terminal domain of alpha and beta subunits of F1 ATP synthase"/>
    <property type="match status" value="1"/>
</dbReference>
<dbReference type="Pfam" id="PF22919">
    <property type="entry name" value="ATP-synt_VA_C"/>
    <property type="match status" value="1"/>
</dbReference>
<sequence length="113" mass="13130">MIMQVKEILQEEEDLAEIVQLVGKGSLAETDKITLEVAKLIKDDFLQQNGYTQYDSYCPFYKTVGMLQNMIAFYDMARHAVETTAQSENKITWAIIRENMNDIMYQLSSMKFK</sequence>
<name>A0A2G8LJ83_STIJA</name>
<dbReference type="Gene3D" id="1.10.1140.10">
    <property type="entry name" value="Bovine Mitochondrial F1-atpase, Atp Synthase Beta Chain, Chain D, domain 3"/>
    <property type="match status" value="1"/>
</dbReference>
<evidence type="ECO:0000256" key="2">
    <source>
        <dbReference type="ARBA" id="ARBA00012473"/>
    </source>
</evidence>
<dbReference type="OrthoDB" id="1676488at2759"/>
<dbReference type="EMBL" id="MRZV01000060">
    <property type="protein sequence ID" value="PIK60323.1"/>
    <property type="molecule type" value="Genomic_DNA"/>
</dbReference>
<keyword evidence="3" id="KW-0813">Transport</keyword>
<keyword evidence="7" id="KW-0406">Ion transport</keyword>
<dbReference type="CDD" id="cd18111">
    <property type="entry name" value="ATP-synt_V_A-type_alpha_C"/>
    <property type="match status" value="1"/>
</dbReference>
<dbReference type="InterPro" id="IPR055190">
    <property type="entry name" value="ATP-synt_VA_C"/>
</dbReference>